<dbReference type="Pfam" id="PF06985">
    <property type="entry name" value="HET"/>
    <property type="match status" value="1"/>
</dbReference>
<dbReference type="AlphaFoldDB" id="A0A6A6XTA5"/>
<dbReference type="Proteomes" id="UP000799757">
    <property type="component" value="Unassembled WGS sequence"/>
</dbReference>
<evidence type="ECO:0000313" key="3">
    <source>
        <dbReference type="Proteomes" id="UP000799757"/>
    </source>
</evidence>
<dbReference type="EMBL" id="MU001767">
    <property type="protein sequence ID" value="KAF2799255.1"/>
    <property type="molecule type" value="Genomic_DNA"/>
</dbReference>
<evidence type="ECO:0000259" key="1">
    <source>
        <dbReference type="Pfam" id="PF06985"/>
    </source>
</evidence>
<protein>
    <recommendedName>
        <fullName evidence="1">Heterokaryon incompatibility domain-containing protein</fullName>
    </recommendedName>
</protein>
<accession>A0A6A6XTA5</accession>
<evidence type="ECO:0000313" key="2">
    <source>
        <dbReference type="EMBL" id="KAF2799255.1"/>
    </source>
</evidence>
<name>A0A6A6XTA5_9PLEO</name>
<feature type="non-terminal residue" evidence="2">
    <location>
        <position position="119"/>
    </location>
</feature>
<reference evidence="2" key="1">
    <citation type="journal article" date="2020" name="Stud. Mycol.">
        <title>101 Dothideomycetes genomes: a test case for predicting lifestyles and emergence of pathogens.</title>
        <authorList>
            <person name="Haridas S."/>
            <person name="Albert R."/>
            <person name="Binder M."/>
            <person name="Bloem J."/>
            <person name="Labutti K."/>
            <person name="Salamov A."/>
            <person name="Andreopoulos B."/>
            <person name="Baker S."/>
            <person name="Barry K."/>
            <person name="Bills G."/>
            <person name="Bluhm B."/>
            <person name="Cannon C."/>
            <person name="Castanera R."/>
            <person name="Culley D."/>
            <person name="Daum C."/>
            <person name="Ezra D."/>
            <person name="Gonzalez J."/>
            <person name="Henrissat B."/>
            <person name="Kuo A."/>
            <person name="Liang C."/>
            <person name="Lipzen A."/>
            <person name="Lutzoni F."/>
            <person name="Magnuson J."/>
            <person name="Mondo S."/>
            <person name="Nolan M."/>
            <person name="Ohm R."/>
            <person name="Pangilinan J."/>
            <person name="Park H.-J."/>
            <person name="Ramirez L."/>
            <person name="Alfaro M."/>
            <person name="Sun H."/>
            <person name="Tritt A."/>
            <person name="Yoshinaga Y."/>
            <person name="Zwiers L.-H."/>
            <person name="Turgeon B."/>
            <person name="Goodwin S."/>
            <person name="Spatafora J."/>
            <person name="Crous P."/>
            <person name="Grigoriev I."/>
        </authorList>
    </citation>
    <scope>NUCLEOTIDE SEQUENCE</scope>
    <source>
        <strain evidence="2">CBS 109.77</strain>
    </source>
</reference>
<dbReference type="InterPro" id="IPR010730">
    <property type="entry name" value="HET"/>
</dbReference>
<organism evidence="2 3">
    <name type="scientific">Melanomma pulvis-pyrius CBS 109.77</name>
    <dbReference type="NCBI Taxonomy" id="1314802"/>
    <lineage>
        <taxon>Eukaryota</taxon>
        <taxon>Fungi</taxon>
        <taxon>Dikarya</taxon>
        <taxon>Ascomycota</taxon>
        <taxon>Pezizomycotina</taxon>
        <taxon>Dothideomycetes</taxon>
        <taxon>Pleosporomycetidae</taxon>
        <taxon>Pleosporales</taxon>
        <taxon>Melanommataceae</taxon>
        <taxon>Melanomma</taxon>
    </lineage>
</organism>
<keyword evidence="3" id="KW-1185">Reference proteome</keyword>
<dbReference type="PANTHER" id="PTHR33112">
    <property type="entry name" value="DOMAIN PROTEIN, PUTATIVE-RELATED"/>
    <property type="match status" value="1"/>
</dbReference>
<dbReference type="OrthoDB" id="2958217at2759"/>
<dbReference type="PANTHER" id="PTHR33112:SF16">
    <property type="entry name" value="HETEROKARYON INCOMPATIBILITY DOMAIN-CONTAINING PROTEIN"/>
    <property type="match status" value="1"/>
</dbReference>
<sequence>MPSRLIDVGDSTSKTLLLYLTNDVSVDYVALSYCWGPQAQKQILTQYNSSEWRSKGLSIVPLPRTIQDAVTVTRGLGLRYLWVDSLCIIQDSQEDIEQEIGKMQYVYENAYVTVVAADA</sequence>
<proteinExistence type="predicted"/>
<feature type="domain" description="Heterokaryon incompatibility" evidence="1">
    <location>
        <begin position="28"/>
        <end position="117"/>
    </location>
</feature>
<gene>
    <name evidence="2" type="ORF">K505DRAFT_266024</name>
</gene>